<comment type="caution">
    <text evidence="3">The sequence shown here is derived from an EMBL/GenBank/DDBJ whole genome shotgun (WGS) entry which is preliminary data.</text>
</comment>
<organism evidence="3 5">
    <name type="scientific">Actinotignum urinale</name>
    <dbReference type="NCBI Taxonomy" id="190146"/>
    <lineage>
        <taxon>Bacteria</taxon>
        <taxon>Bacillati</taxon>
        <taxon>Actinomycetota</taxon>
        <taxon>Actinomycetes</taxon>
        <taxon>Actinomycetales</taxon>
        <taxon>Actinomycetaceae</taxon>
        <taxon>Actinotignum</taxon>
    </lineage>
</organism>
<proteinExistence type="predicted"/>
<dbReference type="AlphaFoldDB" id="A0AAW9HY95"/>
<evidence type="ECO:0000313" key="3">
    <source>
        <dbReference type="EMBL" id="MDY5155425.1"/>
    </source>
</evidence>
<sequence>MAKDKKAKKSKKPGMFKTFRDAYKITKKTYPKIGWLMLGGAILVLAIALGIAAATQSWISWSIIGILLMVLTPLVILTRGVRKASYAQIEGMPGAVTAIIDSMRGSWVKQNEPVRINPRTQDFVFRIVGRPGVVLVTEGPINRVQKLVDDERRALRRISANAPIHVIYAGNDEGQVPLPKLEKAIKRLKNQISPGEVSALSQRLEALSKNALNIPKGIDPTNPRAGRRSMR</sequence>
<dbReference type="EMBL" id="JAWNGC010000008">
    <property type="protein sequence ID" value="MDY5155425.1"/>
    <property type="molecule type" value="Genomic_DNA"/>
</dbReference>
<evidence type="ECO:0000313" key="2">
    <source>
        <dbReference type="EMBL" id="MDY5132199.1"/>
    </source>
</evidence>
<dbReference type="Proteomes" id="UP001281731">
    <property type="component" value="Unassembled WGS sequence"/>
</dbReference>
<keyword evidence="1" id="KW-1133">Transmembrane helix</keyword>
<feature type="transmembrane region" description="Helical" evidence="1">
    <location>
        <begin position="58"/>
        <end position="77"/>
    </location>
</feature>
<gene>
    <name evidence="3" type="ORF">R6G80_06790</name>
    <name evidence="2" type="ORF">R6G86_00365</name>
</gene>
<dbReference type="EMBL" id="JAWNGA010000001">
    <property type="protein sequence ID" value="MDY5132199.1"/>
    <property type="molecule type" value="Genomic_DNA"/>
</dbReference>
<protein>
    <submittedName>
        <fullName evidence="3">DUF4191 domain-containing protein</fullName>
    </submittedName>
</protein>
<feature type="transmembrane region" description="Helical" evidence="1">
    <location>
        <begin position="33"/>
        <end position="52"/>
    </location>
</feature>
<evidence type="ECO:0000313" key="4">
    <source>
        <dbReference type="Proteomes" id="UP001275049"/>
    </source>
</evidence>
<evidence type="ECO:0000313" key="5">
    <source>
        <dbReference type="Proteomes" id="UP001281731"/>
    </source>
</evidence>
<dbReference type="Proteomes" id="UP001275049">
    <property type="component" value="Unassembled WGS sequence"/>
</dbReference>
<dbReference type="RefSeq" id="WP_022865596.1">
    <property type="nucleotide sequence ID" value="NZ_CP126967.1"/>
</dbReference>
<name>A0AAW9HY95_9ACTO</name>
<keyword evidence="4" id="KW-1185">Reference proteome</keyword>
<dbReference type="Pfam" id="PF13829">
    <property type="entry name" value="DUF4191"/>
    <property type="match status" value="1"/>
</dbReference>
<reference evidence="3 4" key="1">
    <citation type="submission" date="2023-10" db="EMBL/GenBank/DDBJ databases">
        <title>Whole Genome based description of the genera Actinobaculum and Actinotignum reveals a complex phylogenetic relationship within the species included in the genus Actinotignum.</title>
        <authorList>
            <person name="Jensen C.S."/>
            <person name="Dargis R."/>
            <person name="Kemp M."/>
            <person name="Christensen J.J."/>
        </authorList>
    </citation>
    <scope>NUCLEOTIDE SEQUENCE</scope>
    <source>
        <strain evidence="3">SLA_B511</strain>
        <strain evidence="2 4">SLA_B974</strain>
    </source>
</reference>
<keyword evidence="1" id="KW-0472">Membrane</keyword>
<dbReference type="InterPro" id="IPR025445">
    <property type="entry name" value="DUF4191"/>
</dbReference>
<evidence type="ECO:0000256" key="1">
    <source>
        <dbReference type="SAM" id="Phobius"/>
    </source>
</evidence>
<keyword evidence="1" id="KW-0812">Transmembrane</keyword>
<accession>A0AAW9HY95</accession>